<proteinExistence type="predicted"/>
<dbReference type="Pfam" id="PF00571">
    <property type="entry name" value="CBS"/>
    <property type="match status" value="2"/>
</dbReference>
<dbReference type="InterPro" id="IPR046342">
    <property type="entry name" value="CBS_dom_sf"/>
</dbReference>
<evidence type="ECO:0000313" key="4">
    <source>
        <dbReference type="Proteomes" id="UP000323671"/>
    </source>
</evidence>
<dbReference type="PROSITE" id="PS51371">
    <property type="entry name" value="CBS"/>
    <property type="match status" value="2"/>
</dbReference>
<dbReference type="SUPFAM" id="SSF54631">
    <property type="entry name" value="CBS-domain pair"/>
    <property type="match status" value="1"/>
</dbReference>
<evidence type="ECO:0000259" key="2">
    <source>
        <dbReference type="PROSITE" id="PS51371"/>
    </source>
</evidence>
<dbReference type="PANTHER" id="PTHR33741">
    <property type="entry name" value="TRANSMEMBRANE PROTEIN DDB_G0269096-RELATED"/>
    <property type="match status" value="1"/>
</dbReference>
<dbReference type="Proteomes" id="UP000323671">
    <property type="component" value="Chromosome"/>
</dbReference>
<name>A0A5C1E8D0_9RHOO</name>
<dbReference type="Gene3D" id="3.10.580.10">
    <property type="entry name" value="CBS-domain"/>
    <property type="match status" value="1"/>
</dbReference>
<dbReference type="PANTHER" id="PTHR33741:SF5">
    <property type="entry name" value="TRANSMEMBRANE PROTEIN DDB_G0269096-RELATED"/>
    <property type="match status" value="1"/>
</dbReference>
<dbReference type="InterPro" id="IPR007065">
    <property type="entry name" value="HPP"/>
</dbReference>
<dbReference type="CDD" id="cd04600">
    <property type="entry name" value="CBS_pair_HPP_assoc"/>
    <property type="match status" value="1"/>
</dbReference>
<dbReference type="Pfam" id="PF04982">
    <property type="entry name" value="TM_HPP"/>
    <property type="match status" value="1"/>
</dbReference>
<dbReference type="SMART" id="SM00116">
    <property type="entry name" value="CBS"/>
    <property type="match status" value="2"/>
</dbReference>
<reference evidence="3 4" key="1">
    <citation type="submission" date="2017-07" db="EMBL/GenBank/DDBJ databases">
        <title>Complete genome sequence of Oryzomicrobium terrae TPP412.</title>
        <authorList>
            <person name="Chiu L.-W."/>
            <person name="Lo K.-J."/>
            <person name="Tsai Y.-M."/>
            <person name="Lin S.-S."/>
            <person name="Kuo C.-H."/>
            <person name="Liu C.-T."/>
        </authorList>
    </citation>
    <scope>NUCLEOTIDE SEQUENCE [LARGE SCALE GENOMIC DNA]</scope>
    <source>
        <strain evidence="3 4">TPP412</strain>
    </source>
</reference>
<dbReference type="InterPro" id="IPR000644">
    <property type="entry name" value="CBS_dom"/>
</dbReference>
<dbReference type="AlphaFoldDB" id="A0A5C1E8D0"/>
<gene>
    <name evidence="3" type="ORF">OTERR_17460</name>
</gene>
<dbReference type="KEGG" id="otr:OTERR_17460"/>
<feature type="domain" description="CBS" evidence="2">
    <location>
        <begin position="241"/>
        <end position="299"/>
    </location>
</feature>
<keyword evidence="1" id="KW-0129">CBS domain</keyword>
<feature type="domain" description="CBS" evidence="2">
    <location>
        <begin position="325"/>
        <end position="382"/>
    </location>
</feature>
<keyword evidence="4" id="KW-1185">Reference proteome</keyword>
<sequence>MNPAVALRDFALRHLVADAVPLSAAERWRSALAALVGFLIMEGVLTVLPVSAETRHLLVPVGATTVILYTLPHSPLGQPWSVAGGLFLSAVAGLACGQWIPWPPLAAATAIAAAIWLMARLRCLHPPGGSLALALALTHHQGWTDLAVVGANVLGTLVAVMAVNNLIPGRRYPQCITSHAPAVAVEPPLARPGIGHADLQYALGRLDTFLDISEDDLVQVYNLATENAFRRHVTLHCREIMTPDPITAEFGTELNEAWKRLRQHHIKALPVIDRARRVIGLVGVEDYLAHVAPDTRQPVGDNIRRLLRPTPGVYSDKPEVVGQIMQEQVFTVRESDDLGAVAAALAVQGHPRAIPVVDDEGRLTGILSQTDLVAALFHQLALERATGPDASPASPAA</sequence>
<evidence type="ECO:0000256" key="1">
    <source>
        <dbReference type="PROSITE-ProRule" id="PRU00703"/>
    </source>
</evidence>
<organism evidence="3 4">
    <name type="scientific">Oryzomicrobium terrae</name>
    <dbReference type="NCBI Taxonomy" id="1735038"/>
    <lineage>
        <taxon>Bacteria</taxon>
        <taxon>Pseudomonadati</taxon>
        <taxon>Pseudomonadota</taxon>
        <taxon>Betaproteobacteria</taxon>
        <taxon>Rhodocyclales</taxon>
        <taxon>Rhodocyclaceae</taxon>
        <taxon>Oryzomicrobium</taxon>
    </lineage>
</organism>
<protein>
    <recommendedName>
        <fullName evidence="2">CBS domain-containing protein</fullName>
    </recommendedName>
</protein>
<dbReference type="RefSeq" id="WP_149425529.1">
    <property type="nucleotide sequence ID" value="NZ_CP022579.1"/>
</dbReference>
<evidence type="ECO:0000313" key="3">
    <source>
        <dbReference type="EMBL" id="QEL65222.1"/>
    </source>
</evidence>
<dbReference type="InterPro" id="IPR058581">
    <property type="entry name" value="TM_HPP"/>
</dbReference>
<accession>A0A5C1E8D0</accession>
<dbReference type="EMBL" id="CP022579">
    <property type="protein sequence ID" value="QEL65222.1"/>
    <property type="molecule type" value="Genomic_DNA"/>
</dbReference>